<name>A0ABT1DJC8_9ACTN</name>
<reference evidence="3 4" key="1">
    <citation type="submission" date="2022-06" db="EMBL/GenBank/DDBJ databases">
        <title>New Species of the Genus Actinoplanes, ActinopZanes ferrugineus.</title>
        <authorList>
            <person name="Ding P."/>
        </authorList>
    </citation>
    <scope>NUCLEOTIDE SEQUENCE [LARGE SCALE GENOMIC DNA]</scope>
    <source>
        <strain evidence="3 4">TRM88003</strain>
    </source>
</reference>
<keyword evidence="1" id="KW-0560">Oxidoreductase</keyword>
<evidence type="ECO:0000259" key="2">
    <source>
        <dbReference type="Pfam" id="PF01243"/>
    </source>
</evidence>
<comment type="caution">
    <text evidence="3">The sequence shown here is derived from an EMBL/GenBank/DDBJ whole genome shotgun (WGS) entry which is preliminary data.</text>
</comment>
<feature type="domain" description="Pyridoxamine 5'-phosphate oxidase N-terminal" evidence="2">
    <location>
        <begin position="10"/>
        <end position="126"/>
    </location>
</feature>
<evidence type="ECO:0000256" key="1">
    <source>
        <dbReference type="ARBA" id="ARBA00023002"/>
    </source>
</evidence>
<dbReference type="PANTHER" id="PTHR35176:SF1">
    <property type="entry name" value="F420H(2)-DEPENDENT BILIVERDIN REDUCTASE"/>
    <property type="match status" value="1"/>
</dbReference>
<dbReference type="Gene3D" id="2.30.110.10">
    <property type="entry name" value="Electron Transport, Fmn-binding Protein, Chain A"/>
    <property type="match status" value="1"/>
</dbReference>
<sequence length="135" mass="14634">MSGRVKIDHPELLEFWTERHLCTLTTLRADGSPHVVAVGATLDPAAGLARVISSSTSAHVRHVRAGQTRVAICQVEGPRWATVEGLAVVRDDPDAVAEAVERYAARYRTPRPNPARVAIEVTVTKILGSSRFLDS</sequence>
<dbReference type="PANTHER" id="PTHR35176">
    <property type="entry name" value="HEME OXYGENASE HI_0854-RELATED"/>
    <property type="match status" value="1"/>
</dbReference>
<accession>A0ABT1DJC8</accession>
<dbReference type="InterPro" id="IPR052019">
    <property type="entry name" value="F420H2_bilvrd_red/Heme_oxyg"/>
</dbReference>
<dbReference type="InterPro" id="IPR011576">
    <property type="entry name" value="Pyridox_Oxase_N"/>
</dbReference>
<dbReference type="Proteomes" id="UP001523369">
    <property type="component" value="Unassembled WGS sequence"/>
</dbReference>
<dbReference type="NCBIfam" id="TIGR03618">
    <property type="entry name" value="Rv1155_F420"/>
    <property type="match status" value="1"/>
</dbReference>
<keyword evidence="4" id="KW-1185">Reference proteome</keyword>
<dbReference type="Pfam" id="PF01243">
    <property type="entry name" value="PNPOx_N"/>
    <property type="match status" value="1"/>
</dbReference>
<dbReference type="SUPFAM" id="SSF50475">
    <property type="entry name" value="FMN-binding split barrel"/>
    <property type="match status" value="1"/>
</dbReference>
<dbReference type="RefSeq" id="WP_253236045.1">
    <property type="nucleotide sequence ID" value="NZ_JAMYJR010000003.1"/>
</dbReference>
<evidence type="ECO:0000313" key="3">
    <source>
        <dbReference type="EMBL" id="MCO8269906.1"/>
    </source>
</evidence>
<dbReference type="EMBL" id="JAMYJR010000003">
    <property type="protein sequence ID" value="MCO8269906.1"/>
    <property type="molecule type" value="Genomic_DNA"/>
</dbReference>
<dbReference type="InterPro" id="IPR012349">
    <property type="entry name" value="Split_barrel_FMN-bd"/>
</dbReference>
<proteinExistence type="predicted"/>
<protein>
    <submittedName>
        <fullName evidence="3">TIGR03618 family F420-dependent PPOX class oxidoreductase</fullName>
    </submittedName>
</protein>
<dbReference type="InterPro" id="IPR019920">
    <property type="entry name" value="F420-binding_dom_put"/>
</dbReference>
<gene>
    <name evidence="3" type="ORF">M1L60_04775</name>
</gene>
<organism evidence="3 4">
    <name type="scientific">Paractinoplanes aksuensis</name>
    <dbReference type="NCBI Taxonomy" id="2939490"/>
    <lineage>
        <taxon>Bacteria</taxon>
        <taxon>Bacillati</taxon>
        <taxon>Actinomycetota</taxon>
        <taxon>Actinomycetes</taxon>
        <taxon>Micromonosporales</taxon>
        <taxon>Micromonosporaceae</taxon>
        <taxon>Paractinoplanes</taxon>
    </lineage>
</organism>
<evidence type="ECO:0000313" key="4">
    <source>
        <dbReference type="Proteomes" id="UP001523369"/>
    </source>
</evidence>